<feature type="chain" id="PRO_5034226127" evidence="1">
    <location>
        <begin position="19"/>
        <end position="153"/>
    </location>
</feature>
<dbReference type="AlphaFoldDB" id="A0A8H7J0Q2"/>
<feature type="signal peptide" evidence="1">
    <location>
        <begin position="1"/>
        <end position="18"/>
    </location>
</feature>
<keyword evidence="3" id="KW-1185">Reference proteome</keyword>
<reference evidence="2" key="2">
    <citation type="submission" date="2020-09" db="EMBL/GenBank/DDBJ databases">
        <title>Reference genome assembly for Australian Ascochyta lentis isolate Al4.</title>
        <authorList>
            <person name="Lee R.C."/>
            <person name="Farfan-Caceres L.M."/>
            <person name="Debler J.W."/>
            <person name="Williams A.H."/>
            <person name="Henares B.M."/>
        </authorList>
    </citation>
    <scope>NUCLEOTIDE SEQUENCE</scope>
    <source>
        <strain evidence="2">Al4</strain>
    </source>
</reference>
<keyword evidence="1" id="KW-0732">Signal</keyword>
<accession>A0A8H7J0Q2</accession>
<evidence type="ECO:0000313" key="2">
    <source>
        <dbReference type="EMBL" id="KAF9695779.1"/>
    </source>
</evidence>
<dbReference type="EMBL" id="RZGK01000010">
    <property type="protein sequence ID" value="KAF9695779.1"/>
    <property type="molecule type" value="Genomic_DNA"/>
</dbReference>
<gene>
    <name evidence="2" type="ORF">EKO04_006283</name>
</gene>
<proteinExistence type="predicted"/>
<organism evidence="2 3">
    <name type="scientific">Ascochyta lentis</name>
    <dbReference type="NCBI Taxonomy" id="205686"/>
    <lineage>
        <taxon>Eukaryota</taxon>
        <taxon>Fungi</taxon>
        <taxon>Dikarya</taxon>
        <taxon>Ascomycota</taxon>
        <taxon>Pezizomycotina</taxon>
        <taxon>Dothideomycetes</taxon>
        <taxon>Pleosporomycetidae</taxon>
        <taxon>Pleosporales</taxon>
        <taxon>Pleosporineae</taxon>
        <taxon>Didymellaceae</taxon>
        <taxon>Ascochyta</taxon>
    </lineage>
</organism>
<protein>
    <submittedName>
        <fullName evidence="2">Uncharacterized protein</fullName>
    </submittedName>
</protein>
<sequence>MKSISVLLLLIASLGINAAPAREGIATSPVPAIHNPDMDTANASLTTRGGSRFSCGQYKFDDGTVQEFYSQVWAGIPADRMVCRYFKYEFRGKKGQEGTMVAAKVDAGCTCFFYERPCNPSDGHAEAWTGWMGWQNYAPTDKKFKGWYCFEQS</sequence>
<evidence type="ECO:0000256" key="1">
    <source>
        <dbReference type="SAM" id="SignalP"/>
    </source>
</evidence>
<dbReference type="OrthoDB" id="3726190at2759"/>
<evidence type="ECO:0000313" key="3">
    <source>
        <dbReference type="Proteomes" id="UP000651452"/>
    </source>
</evidence>
<name>A0A8H7J0Q2_9PLEO</name>
<reference evidence="2" key="1">
    <citation type="submission" date="2018-12" db="EMBL/GenBank/DDBJ databases">
        <authorList>
            <person name="Syme R.A."/>
            <person name="Farfan-Caceres L."/>
            <person name="Lichtenzveig J."/>
        </authorList>
    </citation>
    <scope>NUCLEOTIDE SEQUENCE</scope>
    <source>
        <strain evidence="2">Al4</strain>
    </source>
</reference>
<comment type="caution">
    <text evidence="2">The sequence shown here is derived from an EMBL/GenBank/DDBJ whole genome shotgun (WGS) entry which is preliminary data.</text>
</comment>
<dbReference type="Proteomes" id="UP000651452">
    <property type="component" value="Unassembled WGS sequence"/>
</dbReference>